<name>A0A4C1UKF5_EUMVA</name>
<feature type="region of interest" description="Disordered" evidence="1">
    <location>
        <begin position="70"/>
        <end position="123"/>
    </location>
</feature>
<evidence type="ECO:0000313" key="2">
    <source>
        <dbReference type="EMBL" id="GBP26374.1"/>
    </source>
</evidence>
<dbReference type="EMBL" id="BGZK01000180">
    <property type="protein sequence ID" value="GBP26374.1"/>
    <property type="molecule type" value="Genomic_DNA"/>
</dbReference>
<protein>
    <submittedName>
        <fullName evidence="2">Uncharacterized protein</fullName>
    </submittedName>
</protein>
<comment type="caution">
    <text evidence="2">The sequence shown here is derived from an EMBL/GenBank/DDBJ whole genome shotgun (WGS) entry which is preliminary data.</text>
</comment>
<feature type="region of interest" description="Disordered" evidence="1">
    <location>
        <begin position="1"/>
        <end position="33"/>
    </location>
</feature>
<keyword evidence="3" id="KW-1185">Reference proteome</keyword>
<gene>
    <name evidence="2" type="ORF">EVAR_75506_1</name>
</gene>
<reference evidence="2 3" key="1">
    <citation type="journal article" date="2019" name="Commun. Biol.">
        <title>The bagworm genome reveals a unique fibroin gene that provides high tensile strength.</title>
        <authorList>
            <person name="Kono N."/>
            <person name="Nakamura H."/>
            <person name="Ohtoshi R."/>
            <person name="Tomita M."/>
            <person name="Numata K."/>
            <person name="Arakawa K."/>
        </authorList>
    </citation>
    <scope>NUCLEOTIDE SEQUENCE [LARGE SCALE GENOMIC DNA]</scope>
</reference>
<accession>A0A4C1UKF5</accession>
<sequence length="123" mass="13552">MITELNKFTKGALTRSGGGSPVKSPSLPLGSRQPIVTANRDSRRGEFKVQFKVRTPQFASDIINNEVIENRRNKNTVGTNKSRRPPQIAGPRDVTGAGRPRRPTAKVRTGPRPDLDRVPVVTR</sequence>
<proteinExistence type="predicted"/>
<dbReference type="Proteomes" id="UP000299102">
    <property type="component" value="Unassembled WGS sequence"/>
</dbReference>
<evidence type="ECO:0000256" key="1">
    <source>
        <dbReference type="SAM" id="MobiDB-lite"/>
    </source>
</evidence>
<organism evidence="2 3">
    <name type="scientific">Eumeta variegata</name>
    <name type="common">Bagworm moth</name>
    <name type="synonym">Eumeta japonica</name>
    <dbReference type="NCBI Taxonomy" id="151549"/>
    <lineage>
        <taxon>Eukaryota</taxon>
        <taxon>Metazoa</taxon>
        <taxon>Ecdysozoa</taxon>
        <taxon>Arthropoda</taxon>
        <taxon>Hexapoda</taxon>
        <taxon>Insecta</taxon>
        <taxon>Pterygota</taxon>
        <taxon>Neoptera</taxon>
        <taxon>Endopterygota</taxon>
        <taxon>Lepidoptera</taxon>
        <taxon>Glossata</taxon>
        <taxon>Ditrysia</taxon>
        <taxon>Tineoidea</taxon>
        <taxon>Psychidae</taxon>
        <taxon>Oiketicinae</taxon>
        <taxon>Eumeta</taxon>
    </lineage>
</organism>
<evidence type="ECO:0000313" key="3">
    <source>
        <dbReference type="Proteomes" id="UP000299102"/>
    </source>
</evidence>
<dbReference type="AlphaFoldDB" id="A0A4C1UKF5"/>